<evidence type="ECO:0000313" key="1">
    <source>
        <dbReference type="EMBL" id="RGP80505.1"/>
    </source>
</evidence>
<accession>A0A395T8G4</accession>
<proteinExistence type="predicted"/>
<protein>
    <recommendedName>
        <fullName evidence="3">F-box domain-containing protein</fullName>
    </recommendedName>
</protein>
<sequence>MDHLPPEIITNIVYYFYSEVSDGPDHPIAPLSVLCRHWQPVIEAETFRHLRLDPELMDYAVKSNILTGRLSYIRRLTYTFRCQDGSVPLRFGQWYNHLEFDLVVKTLFEHIARIPLGEEPSLDLEFFIPHMIDLPTYNACGFWSDPDVEIAPPDLPELPMVRSFNMKSMHRGKVYSPRAILYMASKMSRLLECSVVMSPPAIKVSSMHQRTELAQSLSELPMSIHNFSLRYHQDFNLLDGLLAMKDGEDILTRELRRFSQRPGLKDFTFHGCVEPSIFWPSNTPNSQHWPTLKAFVIHLDHVQHLAALHAGESIAKAKEAGSGDRIYVHKGIMNEFFHAAAKCSARMPNAEYNSLDFIDKWYTSLSFCTVFPEDPCLTINGKQGLEIDDEVMEEWRKTAEIHNLRFKVRFGGPES</sequence>
<organism evidence="1 2">
    <name type="scientific">Fusarium longipes</name>
    <dbReference type="NCBI Taxonomy" id="694270"/>
    <lineage>
        <taxon>Eukaryota</taxon>
        <taxon>Fungi</taxon>
        <taxon>Dikarya</taxon>
        <taxon>Ascomycota</taxon>
        <taxon>Pezizomycotina</taxon>
        <taxon>Sordariomycetes</taxon>
        <taxon>Hypocreomycetidae</taxon>
        <taxon>Hypocreales</taxon>
        <taxon>Nectriaceae</taxon>
        <taxon>Fusarium</taxon>
    </lineage>
</organism>
<dbReference type="STRING" id="694270.A0A395T8G4"/>
<evidence type="ECO:0008006" key="3">
    <source>
        <dbReference type="Google" id="ProtNLM"/>
    </source>
</evidence>
<dbReference type="Proteomes" id="UP000266234">
    <property type="component" value="Unassembled WGS sequence"/>
</dbReference>
<comment type="caution">
    <text evidence="1">The sequence shown here is derived from an EMBL/GenBank/DDBJ whole genome shotgun (WGS) entry which is preliminary data.</text>
</comment>
<keyword evidence="2" id="KW-1185">Reference proteome</keyword>
<dbReference type="AlphaFoldDB" id="A0A395T8G4"/>
<dbReference type="EMBL" id="PXOG01000029">
    <property type="protein sequence ID" value="RGP80505.1"/>
    <property type="molecule type" value="Genomic_DNA"/>
</dbReference>
<reference evidence="1 2" key="1">
    <citation type="journal article" date="2018" name="PLoS Pathog.">
        <title>Evolution of structural diversity of trichothecenes, a family of toxins produced by plant pathogenic and entomopathogenic fungi.</title>
        <authorList>
            <person name="Proctor R.H."/>
            <person name="McCormick S.P."/>
            <person name="Kim H.S."/>
            <person name="Cardoza R.E."/>
            <person name="Stanley A.M."/>
            <person name="Lindo L."/>
            <person name="Kelly A."/>
            <person name="Brown D.W."/>
            <person name="Lee T."/>
            <person name="Vaughan M.M."/>
            <person name="Alexander N.J."/>
            <person name="Busman M."/>
            <person name="Gutierrez S."/>
        </authorList>
    </citation>
    <scope>NUCLEOTIDE SEQUENCE [LARGE SCALE GENOMIC DNA]</scope>
    <source>
        <strain evidence="1 2">NRRL 20695</strain>
    </source>
</reference>
<name>A0A395T8G4_9HYPO</name>
<gene>
    <name evidence="1" type="ORF">FLONG3_1339</name>
</gene>
<dbReference type="OrthoDB" id="5985073at2759"/>
<evidence type="ECO:0000313" key="2">
    <source>
        <dbReference type="Proteomes" id="UP000266234"/>
    </source>
</evidence>